<dbReference type="HOGENOM" id="CLU_1441484_0_0_1"/>
<evidence type="ECO:0000313" key="3">
    <source>
        <dbReference type="Proteomes" id="UP000054538"/>
    </source>
</evidence>
<sequence length="188" mass="19937">MFGSSMITPDMFDMGLPHVPEHPASSLSGAVIVLQPNTAPFGSLNPHQLDISQPCPCTPEIMHHELPSYDGVPLDHELASFMDLFSLNSDHPADSLGVLNYNASRTITGDASQGVLHVPSPGNDIQLPNENEAFMCLIMGVAGAENQTGNTELAHGVEEAVHPEPSVSQPGLSLETSVFNATDVDDVE</sequence>
<evidence type="ECO:0000313" key="2">
    <source>
        <dbReference type="EMBL" id="KIK94370.1"/>
    </source>
</evidence>
<feature type="compositionally biased region" description="Polar residues" evidence="1">
    <location>
        <begin position="166"/>
        <end position="180"/>
    </location>
</feature>
<keyword evidence="3" id="KW-1185">Reference proteome</keyword>
<protein>
    <submittedName>
        <fullName evidence="2">Uncharacterized protein</fullName>
    </submittedName>
</protein>
<gene>
    <name evidence="2" type="ORF">PAXRUDRAFT_25943</name>
</gene>
<proteinExistence type="predicted"/>
<reference evidence="2 3" key="1">
    <citation type="submission" date="2014-04" db="EMBL/GenBank/DDBJ databases">
        <authorList>
            <consortium name="DOE Joint Genome Institute"/>
            <person name="Kuo A."/>
            <person name="Kohler A."/>
            <person name="Jargeat P."/>
            <person name="Nagy L.G."/>
            <person name="Floudas D."/>
            <person name="Copeland A."/>
            <person name="Barry K.W."/>
            <person name="Cichocki N."/>
            <person name="Veneault-Fourrey C."/>
            <person name="LaButti K."/>
            <person name="Lindquist E.A."/>
            <person name="Lipzen A."/>
            <person name="Lundell T."/>
            <person name="Morin E."/>
            <person name="Murat C."/>
            <person name="Sun H."/>
            <person name="Tunlid A."/>
            <person name="Henrissat B."/>
            <person name="Grigoriev I.V."/>
            <person name="Hibbett D.S."/>
            <person name="Martin F."/>
            <person name="Nordberg H.P."/>
            <person name="Cantor M.N."/>
            <person name="Hua S.X."/>
        </authorList>
    </citation>
    <scope>NUCLEOTIDE SEQUENCE [LARGE SCALE GENOMIC DNA]</scope>
    <source>
        <strain evidence="2 3">Ve08.2h10</strain>
    </source>
</reference>
<feature type="region of interest" description="Disordered" evidence="1">
    <location>
        <begin position="163"/>
        <end position="188"/>
    </location>
</feature>
<reference evidence="3" key="2">
    <citation type="submission" date="2015-01" db="EMBL/GenBank/DDBJ databases">
        <title>Evolutionary Origins and Diversification of the Mycorrhizal Mutualists.</title>
        <authorList>
            <consortium name="DOE Joint Genome Institute"/>
            <consortium name="Mycorrhizal Genomics Consortium"/>
            <person name="Kohler A."/>
            <person name="Kuo A."/>
            <person name="Nagy L.G."/>
            <person name="Floudas D."/>
            <person name="Copeland A."/>
            <person name="Barry K.W."/>
            <person name="Cichocki N."/>
            <person name="Veneault-Fourrey C."/>
            <person name="LaButti K."/>
            <person name="Lindquist E.A."/>
            <person name="Lipzen A."/>
            <person name="Lundell T."/>
            <person name="Morin E."/>
            <person name="Murat C."/>
            <person name="Riley R."/>
            <person name="Ohm R."/>
            <person name="Sun H."/>
            <person name="Tunlid A."/>
            <person name="Henrissat B."/>
            <person name="Grigoriev I.V."/>
            <person name="Hibbett D.S."/>
            <person name="Martin F."/>
        </authorList>
    </citation>
    <scope>NUCLEOTIDE SEQUENCE [LARGE SCALE GENOMIC DNA]</scope>
    <source>
        <strain evidence="3">Ve08.2h10</strain>
    </source>
</reference>
<name>A0A0D0E7V2_9AGAM</name>
<evidence type="ECO:0000256" key="1">
    <source>
        <dbReference type="SAM" id="MobiDB-lite"/>
    </source>
</evidence>
<dbReference type="AlphaFoldDB" id="A0A0D0E7V2"/>
<dbReference type="InParanoid" id="A0A0D0E7V2"/>
<accession>A0A0D0E7V2</accession>
<organism evidence="2 3">
    <name type="scientific">Paxillus rubicundulus Ve08.2h10</name>
    <dbReference type="NCBI Taxonomy" id="930991"/>
    <lineage>
        <taxon>Eukaryota</taxon>
        <taxon>Fungi</taxon>
        <taxon>Dikarya</taxon>
        <taxon>Basidiomycota</taxon>
        <taxon>Agaricomycotina</taxon>
        <taxon>Agaricomycetes</taxon>
        <taxon>Agaricomycetidae</taxon>
        <taxon>Boletales</taxon>
        <taxon>Paxilineae</taxon>
        <taxon>Paxillaceae</taxon>
        <taxon>Paxillus</taxon>
    </lineage>
</organism>
<dbReference type="Proteomes" id="UP000054538">
    <property type="component" value="Unassembled WGS sequence"/>
</dbReference>
<dbReference type="EMBL" id="KN825112">
    <property type="protein sequence ID" value="KIK94370.1"/>
    <property type="molecule type" value="Genomic_DNA"/>
</dbReference>